<dbReference type="PANTHER" id="PTHR33937:SF2">
    <property type="entry name" value="DINITROGENASE IRON-MOLYBDENUM COFACTOR BIOSYNTHESIS DOMAIN-CONTAINING PROTEIN"/>
    <property type="match status" value="1"/>
</dbReference>
<dbReference type="Proteomes" id="UP000886058">
    <property type="component" value="Unassembled WGS sequence"/>
</dbReference>
<comment type="caution">
    <text evidence="2">The sequence shown here is derived from an EMBL/GenBank/DDBJ whole genome shotgun (WGS) entry which is preliminary data.</text>
</comment>
<dbReference type="EMBL" id="DRSQ01000019">
    <property type="protein sequence ID" value="HHE31196.1"/>
    <property type="molecule type" value="Genomic_DNA"/>
</dbReference>
<organism evidence="2">
    <name type="scientific">Chlorobaculum parvum</name>
    <dbReference type="NCBI Taxonomy" id="274539"/>
    <lineage>
        <taxon>Bacteria</taxon>
        <taxon>Pseudomonadati</taxon>
        <taxon>Chlorobiota</taxon>
        <taxon>Chlorobiia</taxon>
        <taxon>Chlorobiales</taxon>
        <taxon>Chlorobiaceae</taxon>
        <taxon>Chlorobaculum</taxon>
    </lineage>
</organism>
<dbReference type="InterPro" id="IPR036105">
    <property type="entry name" value="DiNase_FeMo-co_biosyn_sf"/>
</dbReference>
<dbReference type="Gene3D" id="3.30.420.130">
    <property type="entry name" value="Dinitrogenase iron-molybdenum cofactor biosynthesis domain"/>
    <property type="match status" value="1"/>
</dbReference>
<evidence type="ECO:0000313" key="2">
    <source>
        <dbReference type="EMBL" id="HHE31196.1"/>
    </source>
</evidence>
<gene>
    <name evidence="2" type="ORF">ENL07_00785</name>
</gene>
<dbReference type="Pfam" id="PF02579">
    <property type="entry name" value="Nitro_FeMo-Co"/>
    <property type="match status" value="1"/>
</dbReference>
<dbReference type="InterPro" id="IPR051840">
    <property type="entry name" value="NifX/NifY_domain"/>
</dbReference>
<proteinExistence type="predicted"/>
<reference evidence="2" key="1">
    <citation type="journal article" date="2020" name="mSystems">
        <title>Genome- and Community-Level Interaction Insights into Carbon Utilization and Element Cycling Functions of Hydrothermarchaeota in Hydrothermal Sediment.</title>
        <authorList>
            <person name="Zhou Z."/>
            <person name="Liu Y."/>
            <person name="Xu W."/>
            <person name="Pan J."/>
            <person name="Luo Z.H."/>
            <person name="Li M."/>
        </authorList>
    </citation>
    <scope>NUCLEOTIDE SEQUENCE [LARGE SCALE GENOMIC DNA]</scope>
    <source>
        <strain evidence="2">HyVt-633</strain>
    </source>
</reference>
<name>A0A7C5DCU0_9CHLB</name>
<accession>A0A7C5DCU0</accession>
<dbReference type="InterPro" id="IPR003731">
    <property type="entry name" value="Di-Nase_FeMo-co_biosynth"/>
</dbReference>
<dbReference type="AlphaFoldDB" id="A0A7C5DCU0"/>
<dbReference type="InterPro" id="IPR033913">
    <property type="entry name" value="MTH1175_dom"/>
</dbReference>
<dbReference type="SUPFAM" id="SSF53146">
    <property type="entry name" value="Nitrogenase accessory factor-like"/>
    <property type="match status" value="1"/>
</dbReference>
<dbReference type="PANTHER" id="PTHR33937">
    <property type="entry name" value="IRON-MOLYBDENUM PROTEIN-RELATED-RELATED"/>
    <property type="match status" value="1"/>
</dbReference>
<protein>
    <submittedName>
        <fullName evidence="2">Dinitrogenase iron-molybdenum cofactor biosynthesis protein</fullName>
    </submittedName>
</protein>
<evidence type="ECO:0000259" key="1">
    <source>
        <dbReference type="Pfam" id="PF02579"/>
    </source>
</evidence>
<dbReference type="CDD" id="cd00851">
    <property type="entry name" value="MTH1175"/>
    <property type="match status" value="1"/>
</dbReference>
<sequence length="122" mass="12746">MKIIIPLDENNGAGSRVCEHFGSAPFFGVVQTEPAQVEIIVNPNMHHDHGQCTPADAFAETGADAVIVNGIGARAAARLQSLGIDIYMAAHAQTLAEAIERFSSGALQKVGPQTACEGHGCH</sequence>
<feature type="domain" description="Dinitrogenase iron-molybdenum cofactor biosynthesis" evidence="1">
    <location>
        <begin position="14"/>
        <end position="103"/>
    </location>
</feature>